<comment type="caution">
    <text evidence="1">The sequence shown here is derived from an EMBL/GenBank/DDBJ whole genome shotgun (WGS) entry which is preliminary data.</text>
</comment>
<proteinExistence type="predicted"/>
<reference evidence="1 2" key="1">
    <citation type="submission" date="2015-08" db="EMBL/GenBank/DDBJ databases">
        <title>Next Generation Sequencing and Analysis of the Genome of Puccinia sorghi L Schw, the Causal Agent of Maize Common Rust.</title>
        <authorList>
            <person name="Rochi L."/>
            <person name="Burguener G."/>
            <person name="Darino M."/>
            <person name="Turjanski A."/>
            <person name="Kreff E."/>
            <person name="Dieguez M.J."/>
            <person name="Sacco F."/>
        </authorList>
    </citation>
    <scope>NUCLEOTIDE SEQUENCE [LARGE SCALE GENOMIC DNA]</scope>
    <source>
        <strain evidence="1 2">RO10H11247</strain>
    </source>
</reference>
<dbReference type="VEuPathDB" id="FungiDB:VP01_2352g2"/>
<protein>
    <submittedName>
        <fullName evidence="1">Uncharacterized protein</fullName>
    </submittedName>
</protein>
<evidence type="ECO:0000313" key="1">
    <source>
        <dbReference type="EMBL" id="KNZ56654.1"/>
    </source>
</evidence>
<gene>
    <name evidence="1" type="ORF">VP01_2352g2</name>
</gene>
<dbReference type="EMBL" id="LAVV01007228">
    <property type="protein sequence ID" value="KNZ56654.1"/>
    <property type="molecule type" value="Genomic_DNA"/>
</dbReference>
<keyword evidence="2" id="KW-1185">Reference proteome</keyword>
<dbReference type="Proteomes" id="UP000037035">
    <property type="component" value="Unassembled WGS sequence"/>
</dbReference>
<sequence length="284" mass="31786">MAADGFSSSLTQIRSPRVYGSLKAPLHQVTDGYENRISYLEEVVCLLLTRSRPALNCHPDLQSTMKKPAHVSEEKLSFHYSIHWGLEPLVSTKVGMGKIHLRQQKLLFDWRRDASTPEVRLDYIIRLAKFFTEPSVRDSESELKWCYDLVTPSRTCQGFPQLGDYLQPPHPCTFPKSLATSWHQGQHCQRSPLGNQTCSFPSSLANSNASFTRTTANDSTPLFASNDGLNNPIKLTHSLPPSTVVLPVGPLLLLFMLHATPHWGLNQGWDFPRVIDDEGYGNGG</sequence>
<dbReference type="AlphaFoldDB" id="A0A0L6V7F0"/>
<accession>A0A0L6V7F0</accession>
<organism evidence="1 2">
    <name type="scientific">Puccinia sorghi</name>
    <dbReference type="NCBI Taxonomy" id="27349"/>
    <lineage>
        <taxon>Eukaryota</taxon>
        <taxon>Fungi</taxon>
        <taxon>Dikarya</taxon>
        <taxon>Basidiomycota</taxon>
        <taxon>Pucciniomycotina</taxon>
        <taxon>Pucciniomycetes</taxon>
        <taxon>Pucciniales</taxon>
        <taxon>Pucciniaceae</taxon>
        <taxon>Puccinia</taxon>
    </lineage>
</organism>
<evidence type="ECO:0000313" key="2">
    <source>
        <dbReference type="Proteomes" id="UP000037035"/>
    </source>
</evidence>
<name>A0A0L6V7F0_9BASI</name>